<dbReference type="PANTHER" id="PTHR33392">
    <property type="entry name" value="POLYISOPRENYL-TEICHOIC ACID--PEPTIDOGLYCAN TEICHOIC ACID TRANSFERASE TAGU"/>
    <property type="match status" value="1"/>
</dbReference>
<evidence type="ECO:0000256" key="1">
    <source>
        <dbReference type="ARBA" id="ARBA00006068"/>
    </source>
</evidence>
<keyword evidence="3" id="KW-0812">Transmembrane</keyword>
<gene>
    <name evidence="5" type="ORF">C0184_04010</name>
</gene>
<keyword evidence="3" id="KW-1133">Transmembrane helix</keyword>
<feature type="domain" description="Cell envelope-related transcriptional attenuator" evidence="4">
    <location>
        <begin position="122"/>
        <end position="280"/>
    </location>
</feature>
<dbReference type="Proteomes" id="UP000243376">
    <property type="component" value="Unassembled WGS sequence"/>
</dbReference>
<evidence type="ECO:0000313" key="5">
    <source>
        <dbReference type="EMBL" id="PMP84263.1"/>
    </source>
</evidence>
<organism evidence="5 6">
    <name type="scientific">Chloroflexus aggregans</name>
    <dbReference type="NCBI Taxonomy" id="152260"/>
    <lineage>
        <taxon>Bacteria</taxon>
        <taxon>Bacillati</taxon>
        <taxon>Chloroflexota</taxon>
        <taxon>Chloroflexia</taxon>
        <taxon>Chloroflexales</taxon>
        <taxon>Chloroflexineae</taxon>
        <taxon>Chloroflexaceae</taxon>
        <taxon>Chloroflexus</taxon>
    </lineage>
</organism>
<proteinExistence type="inferred from homology"/>
<dbReference type="PANTHER" id="PTHR33392:SF6">
    <property type="entry name" value="POLYISOPRENYL-TEICHOIC ACID--PEPTIDOGLYCAN TEICHOIC ACID TRANSFERASE TAGU"/>
    <property type="match status" value="1"/>
</dbReference>
<dbReference type="EMBL" id="PNIQ01000267">
    <property type="protein sequence ID" value="PMP84263.1"/>
    <property type="molecule type" value="Genomic_DNA"/>
</dbReference>
<dbReference type="Gene3D" id="3.40.630.190">
    <property type="entry name" value="LCP protein"/>
    <property type="match status" value="1"/>
</dbReference>
<feature type="transmembrane region" description="Helical" evidence="3">
    <location>
        <begin position="7"/>
        <end position="29"/>
    </location>
</feature>
<comment type="similarity">
    <text evidence="1">Belongs to the LytR/CpsA/Psr (LCP) family.</text>
</comment>
<dbReference type="InterPro" id="IPR050922">
    <property type="entry name" value="LytR/CpsA/Psr_CW_biosynth"/>
</dbReference>
<keyword evidence="3" id="KW-0472">Membrane</keyword>
<evidence type="ECO:0000256" key="3">
    <source>
        <dbReference type="SAM" id="Phobius"/>
    </source>
</evidence>
<comment type="caution">
    <text evidence="5">The sequence shown here is derived from an EMBL/GenBank/DDBJ whole genome shotgun (WGS) entry which is preliminary data.</text>
</comment>
<dbReference type="Pfam" id="PF03816">
    <property type="entry name" value="LytR_cpsA_psr"/>
    <property type="match status" value="1"/>
</dbReference>
<evidence type="ECO:0000313" key="6">
    <source>
        <dbReference type="Proteomes" id="UP000243376"/>
    </source>
</evidence>
<dbReference type="AlphaFoldDB" id="A0A2J6X9U1"/>
<reference evidence="5 6" key="1">
    <citation type="submission" date="2018-01" db="EMBL/GenBank/DDBJ databases">
        <title>Metagenomic assembled genomes from two thermal pools in the Uzon Caldera, Kamchatka, Russia.</title>
        <authorList>
            <person name="Wilkins L."/>
            <person name="Ettinger C."/>
        </authorList>
    </citation>
    <scope>NUCLEOTIDE SEQUENCE [LARGE SCALE GENOMIC DNA]</scope>
    <source>
        <strain evidence="5">ZAV-02</strain>
    </source>
</reference>
<evidence type="ECO:0000256" key="2">
    <source>
        <dbReference type="SAM" id="MobiDB-lite"/>
    </source>
</evidence>
<sequence length="370" mass="40159">MLALHRRILIGAATVISVIVVATLLRIGFEWSQALADIDAMIVTPVALPTEVVLPTAQPITSPEELYGPPPPPSTQPTTLPTTQIDPPSATATAEALQLSRPELNILLLGTDARPDDTGPTRTDAIVLVHITRDTGRVSMLSIPRDLWVSYPTGGEGRINAAYAIGEHRFGPGGGAALAKSTVSKLLGIPVDNFILINFDGFKKIIDIIGGIEIDVPRPIYDPAYPTEDYGTIEVSFDAGRQWMDSERTLIYARTRHADSDFGRNQRQQQVLMAIFQRIRDRGLLQQVTSIDDYTGALRGYVLTDLNRRTMLELVSFARTVSEANILRYAIDSSSIVELGGGATFRVQPQALKRIVAQFTGEAVSTAGGE</sequence>
<name>A0A2J6X9U1_9CHLR</name>
<protein>
    <submittedName>
        <fullName evidence="5">Transcriptional regulator</fullName>
    </submittedName>
</protein>
<dbReference type="NCBIfam" id="TIGR00350">
    <property type="entry name" value="lytR_cpsA_psr"/>
    <property type="match status" value="1"/>
</dbReference>
<accession>A0A2J6X9U1</accession>
<feature type="region of interest" description="Disordered" evidence="2">
    <location>
        <begin position="60"/>
        <end position="82"/>
    </location>
</feature>
<dbReference type="InterPro" id="IPR004474">
    <property type="entry name" value="LytR_CpsA_psr"/>
</dbReference>
<evidence type="ECO:0000259" key="4">
    <source>
        <dbReference type="Pfam" id="PF03816"/>
    </source>
</evidence>